<proteinExistence type="predicted"/>
<reference evidence="1 2" key="1">
    <citation type="submission" date="2019-10" db="EMBL/GenBank/DDBJ databases">
        <title>New species of Slilvanegrellaceae.</title>
        <authorList>
            <person name="Pitt A."/>
            <person name="Hahn M.W."/>
        </authorList>
    </citation>
    <scope>NUCLEOTIDE SEQUENCE [LARGE SCALE GENOMIC DNA]</scope>
    <source>
        <strain evidence="1 2">SP-Ram-0.45-NSY-1</strain>
    </source>
</reference>
<protein>
    <submittedName>
        <fullName evidence="1">Uncharacterized protein</fullName>
    </submittedName>
</protein>
<dbReference type="RefSeq" id="WP_153421440.1">
    <property type="nucleotide sequence ID" value="NZ_WFLM01000005.1"/>
</dbReference>
<dbReference type="AlphaFoldDB" id="A0A6N6VPA4"/>
<evidence type="ECO:0000313" key="1">
    <source>
        <dbReference type="EMBL" id="KAB8037023.1"/>
    </source>
</evidence>
<dbReference type="EMBL" id="WFLM01000005">
    <property type="protein sequence ID" value="KAB8037023.1"/>
    <property type="molecule type" value="Genomic_DNA"/>
</dbReference>
<gene>
    <name evidence="1" type="ORF">GCL60_14410</name>
</gene>
<sequence>MCPVSNDKFYSISNKQDIANKIVFSTDDINPYYRVMFRIFVLYNESLFYFSRGNLNKNYMNNLLILSRCIDIYRNNGNFREILRIVDNKKYDEVNDKKKRLILQKEIENIKYRNNASKILEFVNNKRDIDNLSKETLDKTEFMKVLGNEENRDFKKFYQEYEKLSKFILEIYDKNKIDKILTKVLHKLNENIVRETLNKNYGDRADYYLTFTDMQIYEYFISPVVSFHGILVSLVFPPAGVTVASTLITTATVTGIGIAKDQLINTLKRVYNIGIRSNAYYHIDNEKFNKNMSLATGNSEFDISNSIYKNIDHKLDFDLYKLKDVLKQLEQITSRNGDFNYYVSNSFKYYVKFRINQQKLYNDFIAGREFFSNLNSNDIAYNNAINKNKDIYYKAMSYYRNKNTVEQTLKVQAESMKFISKSLLIMLRGNSDFKIFLKHFNNKYDYNNNLKNYYKKISEIASTKIGSINKANLFLDFIITSLNDSSPNHLSELELKKLFNESSKINPNNPLYSDISKNETFKESAINNLNNIGGNELFVRQAVQVINTSKVTDVFMKYSDIYDWGLWSSLGLLDGILYLSNSSSVKNKFKKVSSILTKISGIYKSGNYVLGAVNLTANILDKLKVLETSGTIFSNSIFSSFTANPFSLITTVLGVKLSSSVKSNYEGTWTEISEKYEEFKDKQLDHNKFPRSTAFEFFINYRKSDPIEVIHKISDIYKDKLSNIVSLSKAINEKMIQLHEKVNHYNFDNNLITIDKRINEKKSFASYFKFNMTPEKIEEEIIADYIKILLSILSLAKEVQLYEYYLDFLKDLDLEINNYLKLNSLILINEDKVIFSVLNFAFDSKINRDIFEDI</sequence>
<dbReference type="Proteomes" id="UP000437748">
    <property type="component" value="Unassembled WGS sequence"/>
</dbReference>
<accession>A0A6N6VPA4</accession>
<keyword evidence="2" id="KW-1185">Reference proteome</keyword>
<dbReference type="OrthoDB" id="9831297at2"/>
<organism evidence="1 2">
    <name type="scientific">Silvanigrella paludirubra</name>
    <dbReference type="NCBI Taxonomy" id="2499159"/>
    <lineage>
        <taxon>Bacteria</taxon>
        <taxon>Pseudomonadati</taxon>
        <taxon>Bdellovibrionota</taxon>
        <taxon>Oligoflexia</taxon>
        <taxon>Silvanigrellales</taxon>
        <taxon>Silvanigrellaceae</taxon>
        <taxon>Silvanigrella</taxon>
    </lineage>
</organism>
<evidence type="ECO:0000313" key="2">
    <source>
        <dbReference type="Proteomes" id="UP000437748"/>
    </source>
</evidence>
<name>A0A6N6VPA4_9BACT</name>
<comment type="caution">
    <text evidence="1">The sequence shown here is derived from an EMBL/GenBank/DDBJ whole genome shotgun (WGS) entry which is preliminary data.</text>
</comment>